<dbReference type="InterPro" id="IPR002562">
    <property type="entry name" value="3'-5'_exonuclease_dom"/>
</dbReference>
<evidence type="ECO:0000259" key="5">
    <source>
        <dbReference type="PROSITE" id="PS50967"/>
    </source>
</evidence>
<dbReference type="Gene3D" id="1.10.150.80">
    <property type="entry name" value="HRDC domain"/>
    <property type="match status" value="1"/>
</dbReference>
<dbReference type="PANTHER" id="PTHR12124:SF72">
    <property type="entry name" value="3'-5' EXONUCLEASE"/>
    <property type="match status" value="1"/>
</dbReference>
<dbReference type="Pfam" id="PF01612">
    <property type="entry name" value="DNA_pol_A_exo1"/>
    <property type="match status" value="1"/>
</dbReference>
<feature type="domain" description="HRDC" evidence="5">
    <location>
        <begin position="428"/>
        <end position="508"/>
    </location>
</feature>
<dbReference type="AlphaFoldDB" id="A0AAV1XPL7"/>
<evidence type="ECO:0000313" key="7">
    <source>
        <dbReference type="Proteomes" id="UP001497480"/>
    </source>
</evidence>
<feature type="compositionally biased region" description="Basic and acidic residues" evidence="4">
    <location>
        <begin position="570"/>
        <end position="581"/>
    </location>
</feature>
<dbReference type="InterPro" id="IPR002121">
    <property type="entry name" value="HRDC_dom"/>
</dbReference>
<dbReference type="FunFam" id="1.10.150.80:FF:000001">
    <property type="entry name" value="Putative exosome component 10"/>
    <property type="match status" value="1"/>
</dbReference>
<dbReference type="InterPro" id="IPR010997">
    <property type="entry name" value="HRDC-like_sf"/>
</dbReference>
<dbReference type="PANTHER" id="PTHR12124">
    <property type="entry name" value="POLYMYOSITIS/SCLERODERMA AUTOANTIGEN-RELATED"/>
    <property type="match status" value="1"/>
</dbReference>
<sequence length="668" mass="75948">MNFDPSSASSSQALNTIKEISSSSRNIPSDKDFKLCYTSDEFKRPIDEIARKSNSMLQKIGAAKHIWGSEEAGFPVGIDDAYEWLVDVNQEVFGRVDESIKELQKIMKFEDDEMELENGKKKKMKKVKVETKDKEKVSFHISAIEKPQNKYNFLVNNANQPFQHVWLERSDDDQRFIHPLEKLSVLDFVDKDVEDLVPIEPPSLESTPFKLVEEVKGLKELAAKLHSVNEFAVDLEHNHYRSFQGLTCLMQISTRTEDFIVDTLKLRVHVGPYLRELFKDPTKKKVMHGADSDIVWLQRDFGIYVCNLFDTGQASRVLKLERFSLQYLLLHYCGVTANKEYQKADWRLRPLPDVMLRYGREDTHYLLYIYDLMRIKLLALSKESESSDNLLVEVYKRSYDVCMKLYEKELLTEDSYLHIYGLQGAGFNAQQLAIVSGLYEWRDIVARAEDEGTGYVLPNKTILEIAKQMPVTTSHLRRLVNLYLPYIERNLDVILSIVRHSVQNAPAFEEAALRLKEAALRLKEAHTASVSNALSGKDGTEAGGVIAKGSTGIENVTSVNISEKAPFSSDLKDESFQHQDKNGQITKSNCPTSELPKAKEEVKLEQIGSPMNLPLHSGTISTSTPADVIMIDSDTDSEDMAQNNLERYNKQRGNEDEDDSSSFSDLSL</sequence>
<feature type="region of interest" description="Disordered" evidence="4">
    <location>
        <begin position="613"/>
        <end position="668"/>
    </location>
</feature>
<name>A0AAV1XPL7_LUPLU</name>
<dbReference type="GO" id="GO:0080188">
    <property type="term" value="P:gene silencing by siRNA-directed DNA methylation"/>
    <property type="evidence" value="ECO:0007669"/>
    <property type="project" value="UniProtKB-ARBA"/>
</dbReference>
<dbReference type="GO" id="GO:0000467">
    <property type="term" value="P:exonucleolytic trimming to generate mature 3'-end of 5.8S rRNA from tricistronic rRNA transcript (SSU-rRNA, 5.8S rRNA, LSU-rRNA)"/>
    <property type="evidence" value="ECO:0007669"/>
    <property type="project" value="InterPro"/>
</dbReference>
<dbReference type="GO" id="GO:0071037">
    <property type="term" value="P:nuclear polyadenylation-dependent snRNA catabolic process"/>
    <property type="evidence" value="ECO:0007669"/>
    <property type="project" value="TreeGrafter"/>
</dbReference>
<proteinExistence type="predicted"/>
<dbReference type="GO" id="GO:0000176">
    <property type="term" value="C:nuclear exosome (RNase complex)"/>
    <property type="evidence" value="ECO:0007669"/>
    <property type="project" value="TreeGrafter"/>
</dbReference>
<dbReference type="Proteomes" id="UP001497480">
    <property type="component" value="Unassembled WGS sequence"/>
</dbReference>
<keyword evidence="7" id="KW-1185">Reference proteome</keyword>
<evidence type="ECO:0000256" key="4">
    <source>
        <dbReference type="SAM" id="MobiDB-lite"/>
    </source>
</evidence>
<keyword evidence="3" id="KW-0539">Nucleus</keyword>
<dbReference type="InterPro" id="IPR045092">
    <property type="entry name" value="Rrp6-like"/>
</dbReference>
<dbReference type="FunFam" id="3.30.420.10:FF:000065">
    <property type="entry name" value="Protein RRP6-like 2 isoform A"/>
    <property type="match status" value="1"/>
</dbReference>
<dbReference type="SUPFAM" id="SSF47819">
    <property type="entry name" value="HRDC-like"/>
    <property type="match status" value="1"/>
</dbReference>
<evidence type="ECO:0000313" key="6">
    <source>
        <dbReference type="EMBL" id="CAL0322813.1"/>
    </source>
</evidence>
<dbReference type="GO" id="GO:0071035">
    <property type="term" value="P:nuclear polyadenylation-dependent rRNA catabolic process"/>
    <property type="evidence" value="ECO:0007669"/>
    <property type="project" value="TreeGrafter"/>
</dbReference>
<dbReference type="InterPro" id="IPR012337">
    <property type="entry name" value="RNaseH-like_sf"/>
</dbReference>
<dbReference type="GO" id="GO:0000166">
    <property type="term" value="F:nucleotide binding"/>
    <property type="evidence" value="ECO:0007669"/>
    <property type="project" value="InterPro"/>
</dbReference>
<dbReference type="GO" id="GO:0003727">
    <property type="term" value="F:single-stranded RNA binding"/>
    <property type="evidence" value="ECO:0007669"/>
    <property type="project" value="TreeGrafter"/>
</dbReference>
<comment type="caution">
    <text evidence="6">The sequence shown here is derived from an EMBL/GenBank/DDBJ whole genome shotgun (WGS) entry which is preliminary data.</text>
</comment>
<gene>
    <name evidence="6" type="ORF">LLUT_LOCUS23873</name>
</gene>
<dbReference type="CDD" id="cd06147">
    <property type="entry name" value="Rrp6p_like_exo"/>
    <property type="match status" value="1"/>
</dbReference>
<comment type="subcellular location">
    <subcellularLocation>
        <location evidence="1">Nucleus</location>
    </subcellularLocation>
</comment>
<reference evidence="6 7" key="1">
    <citation type="submission" date="2024-03" db="EMBL/GenBank/DDBJ databases">
        <authorList>
            <person name="Martinez-Hernandez J."/>
        </authorList>
    </citation>
    <scope>NUCLEOTIDE SEQUENCE [LARGE SCALE GENOMIC DNA]</scope>
</reference>
<dbReference type="GO" id="GO:0071040">
    <property type="term" value="P:nuclear polyadenylation-dependent antisense transcript catabolic process"/>
    <property type="evidence" value="ECO:0007669"/>
    <property type="project" value="TreeGrafter"/>
</dbReference>
<dbReference type="Pfam" id="PF00570">
    <property type="entry name" value="HRDC"/>
    <property type="match status" value="1"/>
</dbReference>
<dbReference type="GO" id="GO:0005730">
    <property type="term" value="C:nucleolus"/>
    <property type="evidence" value="ECO:0007669"/>
    <property type="project" value="TreeGrafter"/>
</dbReference>
<dbReference type="InterPro" id="IPR044876">
    <property type="entry name" value="HRDC_dom_sf"/>
</dbReference>
<dbReference type="PROSITE" id="PS50967">
    <property type="entry name" value="HRDC"/>
    <property type="match status" value="1"/>
</dbReference>
<dbReference type="GO" id="GO:0071036">
    <property type="term" value="P:nuclear polyadenylation-dependent snoRNA catabolic process"/>
    <property type="evidence" value="ECO:0007669"/>
    <property type="project" value="TreeGrafter"/>
</dbReference>
<feature type="compositionally biased region" description="Polar residues" evidence="4">
    <location>
        <begin position="582"/>
        <end position="592"/>
    </location>
</feature>
<dbReference type="SUPFAM" id="SSF53098">
    <property type="entry name" value="Ribonuclease H-like"/>
    <property type="match status" value="1"/>
</dbReference>
<dbReference type="SMART" id="SM00341">
    <property type="entry name" value="HRDC"/>
    <property type="match status" value="1"/>
</dbReference>
<evidence type="ECO:0000256" key="2">
    <source>
        <dbReference type="ARBA" id="ARBA00023158"/>
    </source>
</evidence>
<dbReference type="EMBL" id="CAXHTB010000016">
    <property type="protein sequence ID" value="CAL0322813.1"/>
    <property type="molecule type" value="Genomic_DNA"/>
</dbReference>
<feature type="region of interest" description="Disordered" evidence="4">
    <location>
        <begin position="568"/>
        <end position="593"/>
    </location>
</feature>
<dbReference type="SMART" id="SM00474">
    <property type="entry name" value="35EXOc"/>
    <property type="match status" value="1"/>
</dbReference>
<dbReference type="GO" id="GO:0071038">
    <property type="term" value="P:TRAMP-dependent tRNA surveillance pathway"/>
    <property type="evidence" value="ECO:0007669"/>
    <property type="project" value="TreeGrafter"/>
</dbReference>
<organism evidence="6 7">
    <name type="scientific">Lupinus luteus</name>
    <name type="common">European yellow lupine</name>
    <dbReference type="NCBI Taxonomy" id="3873"/>
    <lineage>
        <taxon>Eukaryota</taxon>
        <taxon>Viridiplantae</taxon>
        <taxon>Streptophyta</taxon>
        <taxon>Embryophyta</taxon>
        <taxon>Tracheophyta</taxon>
        <taxon>Spermatophyta</taxon>
        <taxon>Magnoliopsida</taxon>
        <taxon>eudicotyledons</taxon>
        <taxon>Gunneridae</taxon>
        <taxon>Pentapetalae</taxon>
        <taxon>rosids</taxon>
        <taxon>fabids</taxon>
        <taxon>Fabales</taxon>
        <taxon>Fabaceae</taxon>
        <taxon>Papilionoideae</taxon>
        <taxon>50 kb inversion clade</taxon>
        <taxon>genistoids sensu lato</taxon>
        <taxon>core genistoids</taxon>
        <taxon>Genisteae</taxon>
        <taxon>Lupinus</taxon>
    </lineage>
</organism>
<dbReference type="InterPro" id="IPR049559">
    <property type="entry name" value="Rrp6p-like_exo"/>
</dbReference>
<dbReference type="GO" id="GO:0071044">
    <property type="term" value="P:histone mRNA catabolic process"/>
    <property type="evidence" value="ECO:0007669"/>
    <property type="project" value="TreeGrafter"/>
</dbReference>
<evidence type="ECO:0000256" key="1">
    <source>
        <dbReference type="ARBA" id="ARBA00004123"/>
    </source>
</evidence>
<evidence type="ECO:0000256" key="3">
    <source>
        <dbReference type="ARBA" id="ARBA00023242"/>
    </source>
</evidence>
<dbReference type="GO" id="GO:0071051">
    <property type="term" value="P:poly(A)-dependent snoRNA 3'-end processing"/>
    <property type="evidence" value="ECO:0007669"/>
    <property type="project" value="TreeGrafter"/>
</dbReference>
<keyword evidence="2" id="KW-0943">RNA-mediated gene silencing</keyword>
<dbReference type="Gene3D" id="3.30.420.10">
    <property type="entry name" value="Ribonuclease H-like superfamily/Ribonuclease H"/>
    <property type="match status" value="1"/>
</dbReference>
<dbReference type="InterPro" id="IPR036397">
    <property type="entry name" value="RNaseH_sf"/>
</dbReference>
<dbReference type="GO" id="GO:0071039">
    <property type="term" value="P:nuclear polyadenylation-dependent CUT catabolic process"/>
    <property type="evidence" value="ECO:0007669"/>
    <property type="project" value="TreeGrafter"/>
</dbReference>
<protein>
    <recommendedName>
        <fullName evidence="5">HRDC domain-containing protein</fullName>
    </recommendedName>
</protein>
<dbReference type="GO" id="GO:0000175">
    <property type="term" value="F:3'-5'-RNA exonuclease activity"/>
    <property type="evidence" value="ECO:0007669"/>
    <property type="project" value="InterPro"/>
</dbReference>
<accession>A0AAV1XPL7</accession>